<keyword evidence="2 5" id="KW-0489">Methyltransferase</keyword>
<dbReference type="Proteomes" id="UP000190080">
    <property type="component" value="Unassembled WGS sequence"/>
</dbReference>
<dbReference type="GO" id="GO:0016747">
    <property type="term" value="F:acyltransferase activity, transferring groups other than amino-acyl groups"/>
    <property type="evidence" value="ECO:0007669"/>
    <property type="project" value="InterPro"/>
</dbReference>
<dbReference type="PROSITE" id="PS51186">
    <property type="entry name" value="GNAT"/>
    <property type="match status" value="1"/>
</dbReference>
<feature type="domain" description="N-acetyltransferase" evidence="4">
    <location>
        <begin position="14"/>
        <end position="160"/>
    </location>
</feature>
<dbReference type="Gene3D" id="3.40.50.150">
    <property type="entry name" value="Vaccinia Virus protein VP39"/>
    <property type="match status" value="1"/>
</dbReference>
<dbReference type="InterPro" id="IPR000182">
    <property type="entry name" value="GNAT_dom"/>
</dbReference>
<accession>A0A1V4IU81</accession>
<dbReference type="InterPro" id="IPR013216">
    <property type="entry name" value="Methyltransf_11"/>
</dbReference>
<comment type="caution">
    <text evidence="5">The sequence shown here is derived from an EMBL/GenBank/DDBJ whole genome shotgun (WGS) entry which is preliminary data.</text>
</comment>
<dbReference type="SUPFAM" id="SSF53335">
    <property type="entry name" value="S-adenosyl-L-methionine-dependent methyltransferases"/>
    <property type="match status" value="1"/>
</dbReference>
<proteinExistence type="inferred from homology"/>
<sequence length="420" mass="49430">MNILLKSRTREHVETYWNKTQDKELQRLFPFYTKSLEDALRLFEESLKEEATSYGKIICYDGRYIGDIWCYGIDEADEKMAMLSIVIFEKKMWGKGIGAEAAKIFIGEVFNKYSIDKIGAFTYSFNHGSIGLLEKTGFVKIDSFVEDGIESKYYEFNSIWKLNPERDKRLTFNENVKNYDKWRPTYCKELFEEIINYSNLNQNSKVIEVGIGTGQATGPFLKAGCELMAVELGESLAEYSKDKFKDYKNFSVYNTSFENFKCEDNSIDLLYSATAFHWIPEEVGYPKILKLLKENGILALFWNKPFVARENDQLHQRIQSIYQKYRYSGEKMIENDVERYRSISKKIQSYGFRDVEVKLYHQTREFSSSDYISLLNTYSDHRTMPEHIKKLFESEIENAILEYDDVIKIYDTIDLYLARK</sequence>
<dbReference type="STRING" id="1450648.CLORY_11090"/>
<reference evidence="5 6" key="1">
    <citation type="submission" date="2017-03" db="EMBL/GenBank/DDBJ databases">
        <title>Genome sequence of Clostridium oryzae DSM 28571.</title>
        <authorList>
            <person name="Poehlein A."/>
            <person name="Daniel R."/>
        </authorList>
    </citation>
    <scope>NUCLEOTIDE SEQUENCE [LARGE SCALE GENOMIC DNA]</scope>
    <source>
        <strain evidence="5 6">DSM 28571</strain>
    </source>
</reference>
<dbReference type="InterPro" id="IPR029063">
    <property type="entry name" value="SAM-dependent_MTases_sf"/>
</dbReference>
<evidence type="ECO:0000256" key="1">
    <source>
        <dbReference type="ARBA" id="ARBA00008361"/>
    </source>
</evidence>
<dbReference type="SUPFAM" id="SSF55729">
    <property type="entry name" value="Acyl-CoA N-acyltransferases (Nat)"/>
    <property type="match status" value="1"/>
</dbReference>
<dbReference type="RefSeq" id="WP_079422531.1">
    <property type="nucleotide sequence ID" value="NZ_MZGV01000008.1"/>
</dbReference>
<gene>
    <name evidence="5" type="primary">rsmA_1</name>
    <name evidence="5" type="ORF">CLORY_11090</name>
</gene>
<comment type="similarity">
    <text evidence="1">Belongs to the methyltransferase superfamily.</text>
</comment>
<dbReference type="EMBL" id="MZGV01000008">
    <property type="protein sequence ID" value="OPJ63601.1"/>
    <property type="molecule type" value="Genomic_DNA"/>
</dbReference>
<dbReference type="AlphaFoldDB" id="A0A1V4IU81"/>
<evidence type="ECO:0000259" key="4">
    <source>
        <dbReference type="PROSITE" id="PS51186"/>
    </source>
</evidence>
<keyword evidence="6" id="KW-1185">Reference proteome</keyword>
<dbReference type="PANTHER" id="PTHR44942">
    <property type="entry name" value="METHYLTRANSF_11 DOMAIN-CONTAINING PROTEIN"/>
    <property type="match status" value="1"/>
</dbReference>
<keyword evidence="3 5" id="KW-0808">Transferase</keyword>
<evidence type="ECO:0000313" key="6">
    <source>
        <dbReference type="Proteomes" id="UP000190080"/>
    </source>
</evidence>
<dbReference type="Gene3D" id="3.40.630.30">
    <property type="match status" value="1"/>
</dbReference>
<dbReference type="EC" id="2.1.1.182" evidence="5"/>
<dbReference type="InterPro" id="IPR051052">
    <property type="entry name" value="Diverse_substrate_MTase"/>
</dbReference>
<evidence type="ECO:0000313" key="5">
    <source>
        <dbReference type="EMBL" id="OPJ63601.1"/>
    </source>
</evidence>
<name>A0A1V4IU81_9CLOT</name>
<dbReference type="OrthoDB" id="9797252at2"/>
<dbReference type="GO" id="GO:0052908">
    <property type="term" value="F:16S rRNA (adenine(1518)-N(6)/adenine(1519)-N(6))-dimethyltransferase activity"/>
    <property type="evidence" value="ECO:0007669"/>
    <property type="project" value="UniProtKB-EC"/>
</dbReference>
<evidence type="ECO:0000256" key="3">
    <source>
        <dbReference type="ARBA" id="ARBA00022679"/>
    </source>
</evidence>
<evidence type="ECO:0000256" key="2">
    <source>
        <dbReference type="ARBA" id="ARBA00022603"/>
    </source>
</evidence>
<dbReference type="PANTHER" id="PTHR44942:SF4">
    <property type="entry name" value="METHYLTRANSFERASE TYPE 11 DOMAIN-CONTAINING PROTEIN"/>
    <property type="match status" value="1"/>
</dbReference>
<dbReference type="InterPro" id="IPR016181">
    <property type="entry name" value="Acyl_CoA_acyltransferase"/>
</dbReference>
<organism evidence="5 6">
    <name type="scientific">Clostridium oryzae</name>
    <dbReference type="NCBI Taxonomy" id="1450648"/>
    <lineage>
        <taxon>Bacteria</taxon>
        <taxon>Bacillati</taxon>
        <taxon>Bacillota</taxon>
        <taxon>Clostridia</taxon>
        <taxon>Eubacteriales</taxon>
        <taxon>Clostridiaceae</taxon>
        <taxon>Clostridium</taxon>
    </lineage>
</organism>
<dbReference type="Pfam" id="PF13302">
    <property type="entry name" value="Acetyltransf_3"/>
    <property type="match status" value="1"/>
</dbReference>
<dbReference type="Pfam" id="PF08241">
    <property type="entry name" value="Methyltransf_11"/>
    <property type="match status" value="1"/>
</dbReference>
<dbReference type="CDD" id="cd02440">
    <property type="entry name" value="AdoMet_MTases"/>
    <property type="match status" value="1"/>
</dbReference>
<protein>
    <submittedName>
        <fullName evidence="5">Ribosomal RNA small subunit methyltransferase A</fullName>
        <ecNumber evidence="5">2.1.1.182</ecNumber>
    </submittedName>
</protein>